<dbReference type="SUPFAM" id="SSF56731">
    <property type="entry name" value="DNA primase core"/>
    <property type="match status" value="1"/>
</dbReference>
<dbReference type="Gene3D" id="3.40.1360.10">
    <property type="match status" value="1"/>
</dbReference>
<dbReference type="AlphaFoldDB" id="A0A2N3KX71"/>
<keyword evidence="1" id="KW-0067">ATP-binding</keyword>
<protein>
    <submittedName>
        <fullName evidence="1">Bifunctional DNA primase/helicase</fullName>
    </submittedName>
</protein>
<sequence>MAEDVRREVVARLTSDYQFKPIQNWLRQGCCPECNRRELFVNADSPWVIKCGRENKCGFTANVRDLYPDAFGKFNEKFPATTEKPNATADAYMDFVRGFSPAKTKGWYRQGKFRHPYGNRETATVVFDISRGQDIFMERLIETVLVKNPDGTTSSRKANFVGGHKGLWWQPPGMKIKDGDEIWLVEGCLDAIALHMNGIKAVAILSCVNFPDQKLEAIRNKNITLVWALDNDAAGRRDIRKHVKKASLMGFISKAALIPQKDQGKIDWNDAHLARQLGNQDIERYRFHGDLLLAPSPMEKALLIWQRYKSRGFVVEFDKRTYWFSIIQETYSAHKTTLADRNITGEEAEEEAVRKAAQLHQIANCTIKFLYFQQSRQTDESWYYTKIEFPHGRNNQKNTFTGGQIATASELRKRLLTIAPGAVFEGNTHQLNWILKKYLDHIRTVETTDFIGYSKEHGIYVFNNQAVAAGRVIDINDEDFFEVGKTSIKSLNQSLHLQIGTANDYNPRWPELVYSAYGAKGLIATAFFFGSLFAEQIRATQKSYPFLEIVGEAGAGKSTLIEFLWKTLGRSDYEGFDPNKSTLAARARIFTQVSNLPVCLIESDREDKAKAKQFDWDELKTAYNGRASRARGLKNGGNETSEPPFRGSIVISQNAAVNASEAIMQRIIHTTFDTSGHTAASKSAADALASMPVENVSFFLLKAAAAEKTVLATIARRTPHYEKQLMALPDLRSNRIAKNHAQMMAMTEAMAEILNLPAHMKNETLEALSNAAIMRQRSIAADHPLIEEFWEIYEFLGENKLNHSRTPQETIAINLNHLQAVAHSYNQPLPPLSDLKKILRSSKSRRFIDIKAVNSANEAYQSNADRAKTVKCWVFDRGARK</sequence>
<keyword evidence="1" id="KW-0547">Nucleotide-binding</keyword>
<gene>
    <name evidence="1" type="ORF">COO20_06725</name>
</gene>
<name>A0A2N3KX71_9PROT</name>
<dbReference type="Proteomes" id="UP000233597">
    <property type="component" value="Unassembled WGS sequence"/>
</dbReference>
<reference evidence="1 2" key="1">
    <citation type="submission" date="2017-09" db="EMBL/GenBank/DDBJ databases">
        <title>Biodiversity and function of Thalassospira species in the particle-attached aromatic-hydrocarbon-degrading consortia from the surface seawater of the South China Sea.</title>
        <authorList>
            <person name="Dong C."/>
            <person name="Liu R."/>
            <person name="Shao Z."/>
        </authorList>
    </citation>
    <scope>NUCLEOTIDE SEQUENCE [LARGE SCALE GENOMIC DNA]</scope>
    <source>
        <strain evidence="1 2">CSC1P2</strain>
    </source>
</reference>
<dbReference type="GO" id="GO:0004386">
    <property type="term" value="F:helicase activity"/>
    <property type="evidence" value="ECO:0007669"/>
    <property type="project" value="UniProtKB-KW"/>
</dbReference>
<evidence type="ECO:0000313" key="1">
    <source>
        <dbReference type="EMBL" id="PKR55181.1"/>
    </source>
</evidence>
<organism evidence="1 2">
    <name type="scientific">Thalassospira marina</name>
    <dbReference type="NCBI Taxonomy" id="2048283"/>
    <lineage>
        <taxon>Bacteria</taxon>
        <taxon>Pseudomonadati</taxon>
        <taxon>Pseudomonadota</taxon>
        <taxon>Alphaproteobacteria</taxon>
        <taxon>Rhodospirillales</taxon>
        <taxon>Thalassospiraceae</taxon>
        <taxon>Thalassospira</taxon>
    </lineage>
</organism>
<accession>A0A2N3KX71</accession>
<dbReference type="OrthoDB" id="5618772at2"/>
<comment type="caution">
    <text evidence="1">The sequence shown here is derived from an EMBL/GenBank/DDBJ whole genome shotgun (WGS) entry which is preliminary data.</text>
</comment>
<proteinExistence type="predicted"/>
<dbReference type="EMBL" id="NWTK01000003">
    <property type="protein sequence ID" value="PKR55181.1"/>
    <property type="molecule type" value="Genomic_DNA"/>
</dbReference>
<keyword evidence="1" id="KW-0378">Hydrolase</keyword>
<dbReference type="Pfam" id="PF13155">
    <property type="entry name" value="Toprim_2"/>
    <property type="match status" value="1"/>
</dbReference>
<dbReference type="CDD" id="cd01029">
    <property type="entry name" value="TOPRIM_primases"/>
    <property type="match status" value="1"/>
</dbReference>
<keyword evidence="1" id="KW-0347">Helicase</keyword>
<evidence type="ECO:0000313" key="2">
    <source>
        <dbReference type="Proteomes" id="UP000233597"/>
    </source>
</evidence>
<dbReference type="InterPro" id="IPR034154">
    <property type="entry name" value="TOPRIM_DnaG/twinkle"/>
</dbReference>